<accession>A0ABT0UYW0</accession>
<keyword evidence="4" id="KW-0479">Metal-binding</keyword>
<proteinExistence type="inferred from homology"/>
<evidence type="ECO:0000256" key="7">
    <source>
        <dbReference type="ARBA" id="ARBA00023004"/>
    </source>
</evidence>
<organism evidence="11 12">
    <name type="scientific">Streptomyces albipurpureus</name>
    <dbReference type="NCBI Taxonomy" id="2897419"/>
    <lineage>
        <taxon>Bacteria</taxon>
        <taxon>Bacillati</taxon>
        <taxon>Actinomycetota</taxon>
        <taxon>Actinomycetes</taxon>
        <taxon>Kitasatosporales</taxon>
        <taxon>Streptomycetaceae</taxon>
        <taxon>Streptomyces</taxon>
    </lineage>
</organism>
<evidence type="ECO:0000256" key="3">
    <source>
        <dbReference type="ARBA" id="ARBA00022617"/>
    </source>
</evidence>
<evidence type="ECO:0000256" key="9">
    <source>
        <dbReference type="SAM" id="MobiDB-lite"/>
    </source>
</evidence>
<dbReference type="EMBL" id="JAMQAW010000083">
    <property type="protein sequence ID" value="MCM2393660.1"/>
    <property type="molecule type" value="Genomic_DNA"/>
</dbReference>
<evidence type="ECO:0000256" key="8">
    <source>
        <dbReference type="ARBA" id="ARBA00025737"/>
    </source>
</evidence>
<dbReference type="SUPFAM" id="SSF54909">
    <property type="entry name" value="Dimeric alpha+beta barrel"/>
    <property type="match status" value="1"/>
</dbReference>
<feature type="compositionally biased region" description="Basic and acidic residues" evidence="9">
    <location>
        <begin position="34"/>
        <end position="45"/>
    </location>
</feature>
<gene>
    <name evidence="11" type="ORF">NBG84_36245</name>
</gene>
<dbReference type="PROSITE" id="PS51404">
    <property type="entry name" value="DYP_PEROXIDASE"/>
    <property type="match status" value="1"/>
</dbReference>
<keyword evidence="5" id="KW-0732">Signal</keyword>
<evidence type="ECO:0000256" key="4">
    <source>
        <dbReference type="ARBA" id="ARBA00022723"/>
    </source>
</evidence>
<reference evidence="11" key="1">
    <citation type="submission" date="2022-06" db="EMBL/GenBank/DDBJ databases">
        <title>Genome public.</title>
        <authorList>
            <person name="Sun Q."/>
        </authorList>
    </citation>
    <scope>NUCLEOTIDE SEQUENCE</scope>
    <source>
        <strain evidence="11">CWNU-1</strain>
    </source>
</reference>
<evidence type="ECO:0000313" key="12">
    <source>
        <dbReference type="Proteomes" id="UP001431429"/>
    </source>
</evidence>
<dbReference type="PANTHER" id="PTHR30521">
    <property type="entry name" value="DEFERROCHELATASE/PEROXIDASE"/>
    <property type="match status" value="1"/>
</dbReference>
<keyword evidence="2 11" id="KW-0575">Peroxidase</keyword>
<evidence type="ECO:0000256" key="1">
    <source>
        <dbReference type="ARBA" id="ARBA00001970"/>
    </source>
</evidence>
<comment type="similarity">
    <text evidence="8">Belongs to the DyP-type peroxidase family.</text>
</comment>
<protein>
    <submittedName>
        <fullName evidence="11">Dyp-type peroxidase</fullName>
    </submittedName>
</protein>
<keyword evidence="7" id="KW-0408">Iron</keyword>
<dbReference type="Pfam" id="PF20628">
    <property type="entry name" value="Dyp_perox_C"/>
    <property type="match status" value="1"/>
</dbReference>
<dbReference type="Proteomes" id="UP001431429">
    <property type="component" value="Unassembled WGS sequence"/>
</dbReference>
<comment type="cofactor">
    <cofactor evidence="1">
        <name>heme b</name>
        <dbReference type="ChEBI" id="CHEBI:60344"/>
    </cofactor>
</comment>
<keyword evidence="12" id="KW-1185">Reference proteome</keyword>
<keyword evidence="3" id="KW-0349">Heme</keyword>
<comment type="caution">
    <text evidence="11">The sequence shown here is derived from an EMBL/GenBank/DDBJ whole genome shotgun (WGS) entry which is preliminary data.</text>
</comment>
<name>A0ABT0UYW0_9ACTN</name>
<sequence>MGRRRDGRWLDGAPPDEEPNFAADPAGRLTPLDSHVRLASPDRRNQPPMLRRSYSYDENGDTGMIFSCFQRNIAHGFEAVQKRLAGEALANYTLTTGGGYFFVPPAGDAWLDALISA</sequence>
<dbReference type="InterPro" id="IPR048328">
    <property type="entry name" value="Dyp_perox_C"/>
</dbReference>
<evidence type="ECO:0000313" key="11">
    <source>
        <dbReference type="EMBL" id="MCM2393660.1"/>
    </source>
</evidence>
<evidence type="ECO:0000256" key="6">
    <source>
        <dbReference type="ARBA" id="ARBA00023002"/>
    </source>
</evidence>
<feature type="region of interest" description="Disordered" evidence="9">
    <location>
        <begin position="1"/>
        <end position="54"/>
    </location>
</feature>
<dbReference type="PANTHER" id="PTHR30521:SF4">
    <property type="entry name" value="DEFERROCHELATASE"/>
    <property type="match status" value="1"/>
</dbReference>
<feature type="domain" description="Dyp-type peroxidase C-terminal" evidence="10">
    <location>
        <begin position="18"/>
        <end position="106"/>
    </location>
</feature>
<dbReference type="InterPro" id="IPR011008">
    <property type="entry name" value="Dimeric_a/b-barrel"/>
</dbReference>
<dbReference type="InterPro" id="IPR006314">
    <property type="entry name" value="Dyp_peroxidase"/>
</dbReference>
<evidence type="ECO:0000256" key="5">
    <source>
        <dbReference type="ARBA" id="ARBA00022729"/>
    </source>
</evidence>
<dbReference type="GO" id="GO:0004601">
    <property type="term" value="F:peroxidase activity"/>
    <property type="evidence" value="ECO:0007669"/>
    <property type="project" value="UniProtKB-KW"/>
</dbReference>
<evidence type="ECO:0000256" key="2">
    <source>
        <dbReference type="ARBA" id="ARBA00022559"/>
    </source>
</evidence>
<evidence type="ECO:0000259" key="10">
    <source>
        <dbReference type="Pfam" id="PF20628"/>
    </source>
</evidence>
<keyword evidence="6" id="KW-0560">Oxidoreductase</keyword>